<evidence type="ECO:0000313" key="2">
    <source>
        <dbReference type="EMBL" id="WWC62150.1"/>
    </source>
</evidence>
<dbReference type="KEGG" id="kdj:28967977"/>
<dbReference type="GeneID" id="28967977"/>
<dbReference type="RefSeq" id="XP_065825100.1">
    <property type="nucleotide sequence ID" value="XM_065969028.1"/>
</dbReference>
<proteinExistence type="predicted"/>
<sequence length="128" mass="15074">MFKRRRGEGSHQGYYHPPPPQTPERQEYAHTIAAEVGNLDEQWDVYYHAFLLHRCRHSQCYWYRNIWWLPETGRAIDSLSMFAASRHPAEDRYAGPADGEEGWLSDYIGYNMNLVTFDMKVIHPTRGV</sequence>
<keyword evidence="3" id="KW-1185">Reference proteome</keyword>
<dbReference type="AlphaFoldDB" id="A0AAJ8KRG0"/>
<dbReference type="EMBL" id="CP144534">
    <property type="protein sequence ID" value="WWC62150.1"/>
    <property type="molecule type" value="Genomic_DNA"/>
</dbReference>
<evidence type="ECO:0000313" key="3">
    <source>
        <dbReference type="Proteomes" id="UP000078595"/>
    </source>
</evidence>
<name>A0AAJ8KRG0_9TREE</name>
<evidence type="ECO:0000256" key="1">
    <source>
        <dbReference type="SAM" id="MobiDB-lite"/>
    </source>
</evidence>
<dbReference type="Proteomes" id="UP000078595">
    <property type="component" value="Chromosome 5"/>
</dbReference>
<organism evidence="2 3">
    <name type="scientific">Kwoniella dejecticola CBS 10117</name>
    <dbReference type="NCBI Taxonomy" id="1296121"/>
    <lineage>
        <taxon>Eukaryota</taxon>
        <taxon>Fungi</taxon>
        <taxon>Dikarya</taxon>
        <taxon>Basidiomycota</taxon>
        <taxon>Agaricomycotina</taxon>
        <taxon>Tremellomycetes</taxon>
        <taxon>Tremellales</taxon>
        <taxon>Cryptococcaceae</taxon>
        <taxon>Kwoniella</taxon>
    </lineage>
</organism>
<feature type="region of interest" description="Disordered" evidence="1">
    <location>
        <begin position="1"/>
        <end position="24"/>
    </location>
</feature>
<accession>A0AAJ8KRG0</accession>
<reference evidence="2" key="1">
    <citation type="submission" date="2013-07" db="EMBL/GenBank/DDBJ databases">
        <authorList>
            <consortium name="The Broad Institute Genome Sequencing Platform"/>
            <person name="Cuomo C."/>
            <person name="Litvintseva A."/>
            <person name="Chen Y."/>
            <person name="Heitman J."/>
            <person name="Sun S."/>
            <person name="Springer D."/>
            <person name="Dromer F."/>
            <person name="Young S.K."/>
            <person name="Zeng Q."/>
            <person name="Gargeya S."/>
            <person name="Fitzgerald M."/>
            <person name="Abouelleil A."/>
            <person name="Alvarado L."/>
            <person name="Berlin A.M."/>
            <person name="Chapman S.B."/>
            <person name="Dewar J."/>
            <person name="Goldberg J."/>
            <person name="Griggs A."/>
            <person name="Gujja S."/>
            <person name="Hansen M."/>
            <person name="Howarth C."/>
            <person name="Imamovic A."/>
            <person name="Larimer J."/>
            <person name="McCowan C."/>
            <person name="Murphy C."/>
            <person name="Pearson M."/>
            <person name="Priest M."/>
            <person name="Roberts A."/>
            <person name="Saif S."/>
            <person name="Shea T."/>
            <person name="Sykes S."/>
            <person name="Wortman J."/>
            <person name="Nusbaum C."/>
            <person name="Birren B."/>
        </authorList>
    </citation>
    <scope>NUCLEOTIDE SEQUENCE</scope>
    <source>
        <strain evidence="2">CBS 10117</strain>
    </source>
</reference>
<protein>
    <submittedName>
        <fullName evidence="2">Uncharacterized protein</fullName>
    </submittedName>
</protein>
<reference evidence="2" key="2">
    <citation type="submission" date="2024-02" db="EMBL/GenBank/DDBJ databases">
        <title>Comparative genomics of Cryptococcus and Kwoniella reveals pathogenesis evolution and contrasting modes of karyotype evolution via chromosome fusion or intercentromeric recombination.</title>
        <authorList>
            <person name="Coelho M.A."/>
            <person name="David-Palma M."/>
            <person name="Shea T."/>
            <person name="Bowers K."/>
            <person name="McGinley-Smith S."/>
            <person name="Mohammad A.W."/>
            <person name="Gnirke A."/>
            <person name="Yurkov A.M."/>
            <person name="Nowrousian M."/>
            <person name="Sun S."/>
            <person name="Cuomo C.A."/>
            <person name="Heitman J."/>
        </authorList>
    </citation>
    <scope>NUCLEOTIDE SEQUENCE</scope>
    <source>
        <strain evidence="2">CBS 10117</strain>
    </source>
</reference>
<gene>
    <name evidence="2" type="ORF">I303_104742</name>
</gene>